<evidence type="ECO:0000313" key="2">
    <source>
        <dbReference type="EMBL" id="KAJ7348484.1"/>
    </source>
</evidence>
<protein>
    <submittedName>
        <fullName evidence="2">Uncharacterized protein</fullName>
    </submittedName>
</protein>
<accession>A0AAD7A330</accession>
<dbReference type="EMBL" id="JARIHO010000017">
    <property type="protein sequence ID" value="KAJ7348484.1"/>
    <property type="molecule type" value="Genomic_DNA"/>
</dbReference>
<dbReference type="Proteomes" id="UP001218218">
    <property type="component" value="Unassembled WGS sequence"/>
</dbReference>
<dbReference type="AlphaFoldDB" id="A0AAD7A330"/>
<feature type="region of interest" description="Disordered" evidence="1">
    <location>
        <begin position="148"/>
        <end position="188"/>
    </location>
</feature>
<comment type="caution">
    <text evidence="2">The sequence shown here is derived from an EMBL/GenBank/DDBJ whole genome shotgun (WGS) entry which is preliminary data.</text>
</comment>
<evidence type="ECO:0000313" key="3">
    <source>
        <dbReference type="Proteomes" id="UP001218218"/>
    </source>
</evidence>
<name>A0AAD7A330_9AGAR</name>
<proteinExistence type="predicted"/>
<sequence length="188" mass="21208">MSQETAFKISDWIAKDIAMFAAPLRGHRMAKEEFTLLQQFDLLPSDILSLAKMADFSVPLESPPSSTEQPAHHLGEGVVTHFPLWLLMYWTAILDFKQDVRGYWVRILDWIAKQKKTCKRNPARAALVEETSHIISMLPWGENGGLVRAGDAEKSDAEGETPPSAPLGRGQRKKIGTSRYQVPLWEKH</sequence>
<gene>
    <name evidence="2" type="ORF">DFH08DRAFT_808221</name>
</gene>
<keyword evidence="3" id="KW-1185">Reference proteome</keyword>
<organism evidence="2 3">
    <name type="scientific">Mycena albidolilacea</name>
    <dbReference type="NCBI Taxonomy" id="1033008"/>
    <lineage>
        <taxon>Eukaryota</taxon>
        <taxon>Fungi</taxon>
        <taxon>Dikarya</taxon>
        <taxon>Basidiomycota</taxon>
        <taxon>Agaricomycotina</taxon>
        <taxon>Agaricomycetes</taxon>
        <taxon>Agaricomycetidae</taxon>
        <taxon>Agaricales</taxon>
        <taxon>Marasmiineae</taxon>
        <taxon>Mycenaceae</taxon>
        <taxon>Mycena</taxon>
    </lineage>
</organism>
<evidence type="ECO:0000256" key="1">
    <source>
        <dbReference type="SAM" id="MobiDB-lite"/>
    </source>
</evidence>
<reference evidence="2" key="1">
    <citation type="submission" date="2023-03" db="EMBL/GenBank/DDBJ databases">
        <title>Massive genome expansion in bonnet fungi (Mycena s.s.) driven by repeated elements and novel gene families across ecological guilds.</title>
        <authorList>
            <consortium name="Lawrence Berkeley National Laboratory"/>
            <person name="Harder C.B."/>
            <person name="Miyauchi S."/>
            <person name="Viragh M."/>
            <person name="Kuo A."/>
            <person name="Thoen E."/>
            <person name="Andreopoulos B."/>
            <person name="Lu D."/>
            <person name="Skrede I."/>
            <person name="Drula E."/>
            <person name="Henrissat B."/>
            <person name="Morin E."/>
            <person name="Kohler A."/>
            <person name="Barry K."/>
            <person name="LaButti K."/>
            <person name="Morin E."/>
            <person name="Salamov A."/>
            <person name="Lipzen A."/>
            <person name="Mereny Z."/>
            <person name="Hegedus B."/>
            <person name="Baldrian P."/>
            <person name="Stursova M."/>
            <person name="Weitz H."/>
            <person name="Taylor A."/>
            <person name="Grigoriev I.V."/>
            <person name="Nagy L.G."/>
            <person name="Martin F."/>
            <person name="Kauserud H."/>
        </authorList>
    </citation>
    <scope>NUCLEOTIDE SEQUENCE</scope>
    <source>
        <strain evidence="2">CBHHK002</strain>
    </source>
</reference>